<dbReference type="PANTHER" id="PTHR37089:SF4">
    <property type="entry name" value="EXPORTED PROTEIN"/>
    <property type="match status" value="1"/>
</dbReference>
<dbReference type="PANTHER" id="PTHR37089">
    <property type="entry name" value="PROTEIN U-RELATED"/>
    <property type="match status" value="1"/>
</dbReference>
<comment type="caution">
    <text evidence="2">The sequence shown here is derived from an EMBL/GenBank/DDBJ whole genome shotgun (WGS) entry which is preliminary data.</text>
</comment>
<reference evidence="2 3" key="1">
    <citation type="submission" date="2018-05" db="EMBL/GenBank/DDBJ databases">
        <title>Genomic Encyclopedia of Type Strains, Phase IV (KMG-V): Genome sequencing to study the core and pangenomes of soil and plant-associated prokaryotes.</title>
        <authorList>
            <person name="Whitman W."/>
        </authorList>
    </citation>
    <scope>NUCLEOTIDE SEQUENCE [LARGE SCALE GENOMIC DNA]</scope>
    <source>
        <strain evidence="2 3">SLV-132</strain>
    </source>
</reference>
<accession>A0A316F9L1</accession>
<name>A0A316F9L1_9BURK</name>
<evidence type="ECO:0000313" key="3">
    <source>
        <dbReference type="Proteomes" id="UP000245754"/>
    </source>
</evidence>
<keyword evidence="2" id="KW-0167">Capsid protein</keyword>
<sequence length="345" mass="35280">MKTLPGMRPRACLTRVASRGVMCGLVFGLVFFGLIFGFMLGATSVAHAACTATAPSVTFGNYSPVSGNAVDVSGTITVNCTGIAVATRVRACINIGTGSAGTSVSPRILANGAQQLQFNIYSDSYTTPWGARSTAGFAPIMLDFPVLLGNGTASTAYFARLFANQSTAVAGSYTSTFSGLNAEVTYLEYGVAVPAPACSTLASPSTPIAFTASATVVNDCVISANTLDFGTSGVLRTAIDANGSLSVRCTLNAPYSIALNAGTGSGASVATRRMTRSGGTQTVNYQLFRNAARTELWGDGTNGTLTVSGTGTGIAQTINLYGRVPAQTTPQAGTYVDTVTVTITY</sequence>
<evidence type="ECO:0000259" key="1">
    <source>
        <dbReference type="Pfam" id="PF05229"/>
    </source>
</evidence>
<feature type="domain" description="Spore coat protein U/FanG" evidence="1">
    <location>
        <begin position="209"/>
        <end position="342"/>
    </location>
</feature>
<gene>
    <name evidence="2" type="ORF">C7419_103233</name>
</gene>
<proteinExistence type="predicted"/>
<dbReference type="SMART" id="SM00972">
    <property type="entry name" value="SCPU"/>
    <property type="match status" value="2"/>
</dbReference>
<evidence type="ECO:0000313" key="2">
    <source>
        <dbReference type="EMBL" id="PWK33914.1"/>
    </source>
</evidence>
<keyword evidence="3" id="KW-1185">Reference proteome</keyword>
<dbReference type="Proteomes" id="UP000245754">
    <property type="component" value="Unassembled WGS sequence"/>
</dbReference>
<dbReference type="InterPro" id="IPR007893">
    <property type="entry name" value="Spore_coat_U/FanG"/>
</dbReference>
<keyword evidence="2" id="KW-0946">Virion</keyword>
<dbReference type="RefSeq" id="WP_109583994.1">
    <property type="nucleotide sequence ID" value="NZ_QGGT01000003.1"/>
</dbReference>
<feature type="domain" description="Spore coat protein U/FanG" evidence="1">
    <location>
        <begin position="40"/>
        <end position="177"/>
    </location>
</feature>
<dbReference type="EMBL" id="QGGT01000003">
    <property type="protein sequence ID" value="PWK33914.1"/>
    <property type="molecule type" value="Genomic_DNA"/>
</dbReference>
<dbReference type="Pfam" id="PF05229">
    <property type="entry name" value="SCPU"/>
    <property type="match status" value="2"/>
</dbReference>
<dbReference type="AlphaFoldDB" id="A0A316F9L1"/>
<protein>
    <submittedName>
        <fullName evidence="2">Spore coat protein U-like protein</fullName>
    </submittedName>
</protein>
<organism evidence="2 3">
    <name type="scientific">Cupriavidus plantarum</name>
    <dbReference type="NCBI Taxonomy" id="942865"/>
    <lineage>
        <taxon>Bacteria</taxon>
        <taxon>Pseudomonadati</taxon>
        <taxon>Pseudomonadota</taxon>
        <taxon>Betaproteobacteria</taxon>
        <taxon>Burkholderiales</taxon>
        <taxon>Burkholderiaceae</taxon>
        <taxon>Cupriavidus</taxon>
    </lineage>
</organism>
<dbReference type="InterPro" id="IPR053167">
    <property type="entry name" value="Spore_coat_component"/>
</dbReference>